<keyword evidence="3" id="KW-1185">Reference proteome</keyword>
<dbReference type="GO" id="GO:0016810">
    <property type="term" value="F:hydrolase activity, acting on carbon-nitrogen (but not peptide) bonds"/>
    <property type="evidence" value="ECO:0007669"/>
    <property type="project" value="InterPro"/>
</dbReference>
<dbReference type="InterPro" id="IPR011330">
    <property type="entry name" value="Glyco_hydro/deAcase_b/a-brl"/>
</dbReference>
<accession>D4S1H7</accession>
<dbReference type="RefSeq" id="WP_005603830.1">
    <property type="nucleotide sequence ID" value="NZ_GG663524.1"/>
</dbReference>
<dbReference type="PANTHER" id="PTHR10587">
    <property type="entry name" value="GLYCOSYL TRANSFERASE-RELATED"/>
    <property type="match status" value="1"/>
</dbReference>
<dbReference type="CDD" id="cd10917">
    <property type="entry name" value="CE4_NodB_like_6s_7s"/>
    <property type="match status" value="1"/>
</dbReference>
<proteinExistence type="predicted"/>
<dbReference type="PANTHER" id="PTHR10587:SF128">
    <property type="entry name" value="POLYSACCHARIDE DEACETYLASE PDAB-RELATED"/>
    <property type="match status" value="1"/>
</dbReference>
<feature type="domain" description="NodB homology" evidence="1">
    <location>
        <begin position="54"/>
        <end position="233"/>
    </location>
</feature>
<reference evidence="2 3" key="1">
    <citation type="submission" date="2010-02" db="EMBL/GenBank/DDBJ databases">
        <authorList>
            <person name="Weinstock G."/>
            <person name="Sodergren E."/>
            <person name="Clifton S."/>
            <person name="Fulton L."/>
            <person name="Fulton B."/>
            <person name="Courtney L."/>
            <person name="Fronick C."/>
            <person name="Harrison M."/>
            <person name="Strong C."/>
            <person name="Farmer C."/>
            <person name="Delahaunty K."/>
            <person name="Markovic C."/>
            <person name="Hall O."/>
            <person name="Minx P."/>
            <person name="Tomlinson C."/>
            <person name="Mitreva M."/>
            <person name="Nelson J."/>
            <person name="Hou S."/>
            <person name="Wollam A."/>
            <person name="Pepin K.H."/>
            <person name="Johnson M."/>
            <person name="Bhonagiri V."/>
            <person name="Zhang X."/>
            <person name="Suruliraj S."/>
            <person name="Warren W."/>
            <person name="Chinwalla A."/>
            <person name="Mardis E.R."/>
            <person name="Wilson R.K."/>
        </authorList>
    </citation>
    <scope>NUCLEOTIDE SEQUENCE [LARGE SCALE GENOMIC DNA]</scope>
    <source>
        <strain evidence="2 3">DSM 2876</strain>
    </source>
</reference>
<name>D4S1H7_9FIRM</name>
<dbReference type="GO" id="GO:0005975">
    <property type="term" value="P:carbohydrate metabolic process"/>
    <property type="evidence" value="ECO:0007669"/>
    <property type="project" value="InterPro"/>
</dbReference>
<evidence type="ECO:0000259" key="1">
    <source>
        <dbReference type="PROSITE" id="PS51677"/>
    </source>
</evidence>
<dbReference type="STRING" id="45851.BHV86_08625"/>
<organism evidence="2 3">
    <name type="scientific">Eshraghiella crossota DSM 2876</name>
    <dbReference type="NCBI Taxonomy" id="511680"/>
    <lineage>
        <taxon>Bacteria</taxon>
        <taxon>Bacillati</taxon>
        <taxon>Bacillota</taxon>
        <taxon>Clostridia</taxon>
        <taxon>Lachnospirales</taxon>
        <taxon>Lachnospiraceae</taxon>
        <taxon>Eshraghiella</taxon>
    </lineage>
</organism>
<dbReference type="eggNOG" id="COG0726">
    <property type="taxonomic scope" value="Bacteria"/>
</dbReference>
<dbReference type="PROSITE" id="PS51677">
    <property type="entry name" value="NODB"/>
    <property type="match status" value="1"/>
</dbReference>
<protein>
    <submittedName>
        <fullName evidence="2">Polysaccharide deacetylase, PdaB family</fullName>
    </submittedName>
</protein>
<dbReference type="SUPFAM" id="SSF88713">
    <property type="entry name" value="Glycoside hydrolase/deacetylase"/>
    <property type="match status" value="1"/>
</dbReference>
<dbReference type="Pfam" id="PF01522">
    <property type="entry name" value="Polysacc_deac_1"/>
    <property type="match status" value="1"/>
</dbReference>
<dbReference type="HOGENOM" id="CLU_021264_0_2_9"/>
<gene>
    <name evidence="2" type="ORF">BUTYVIB_01947</name>
</gene>
<comment type="caution">
    <text evidence="2">The sequence shown here is derived from an EMBL/GenBank/DDBJ whole genome shotgun (WGS) entry which is preliminary data.</text>
</comment>
<dbReference type="Proteomes" id="UP000006238">
    <property type="component" value="Unassembled WGS sequence"/>
</dbReference>
<dbReference type="InterPro" id="IPR002509">
    <property type="entry name" value="NODB_dom"/>
</dbReference>
<dbReference type="GeneID" id="98917916"/>
<evidence type="ECO:0000313" key="2">
    <source>
        <dbReference type="EMBL" id="EFF67916.1"/>
    </source>
</evidence>
<evidence type="ECO:0000313" key="3">
    <source>
        <dbReference type="Proteomes" id="UP000006238"/>
    </source>
</evidence>
<sequence>MKFIKIKGKIKQRLKLVLPLTALALLAVLGIYGQSKVKAAGRKIPIYSVKREDKKVALSFDAAWGNEDTQILLETLDKYDVKVTFFMTGGWIESYPEDVKSILAHGHDLGNHSEKHKHMSTISMRECEEELMGPHKKVQELTGYDMFLFRPPYGDYNNTLIEAADECGYYTIQWSVDSLDWKDYGADNIVKTVLNHKNLKDGAIILMHNGAKYTKDALPRIIEGLKEKGYEIVPVSQIIYTDNYEINHAGEQIKK</sequence>
<dbReference type="EMBL" id="ABWN01000034">
    <property type="protein sequence ID" value="EFF67916.1"/>
    <property type="molecule type" value="Genomic_DNA"/>
</dbReference>
<dbReference type="GO" id="GO:0016020">
    <property type="term" value="C:membrane"/>
    <property type="evidence" value="ECO:0007669"/>
    <property type="project" value="TreeGrafter"/>
</dbReference>
<dbReference type="InterPro" id="IPR050248">
    <property type="entry name" value="Polysacc_deacetylase_ArnD"/>
</dbReference>
<dbReference type="Gene3D" id="3.20.20.370">
    <property type="entry name" value="Glycoside hydrolase/deacetylase"/>
    <property type="match status" value="1"/>
</dbReference>
<dbReference type="AlphaFoldDB" id="D4S1H7"/>